<sequence>MVLHNDKWKYKAKRNYERKHAIKSANKSFTKEKTANGSTDNDGESDSGSDNEGSGSDSSLESEEKDAGSDDEFKRRSKKNAKSSNSWRFEDPIVDETILKDPEYIARLEAIKVEEENRASYMRNLVNDKLKTAGEADEVDLDNKYSTPKEIKSMKKFKQTDLQNWKFDDNLSDSDEDGEAFEPEVRDFTPEEREKFLALQKKINHQKDVEKIRNRMDQLNNKSKPTKAKVLELHSKAGRDKYKAAVDKNLRNAHDKIDTDELDNLVQRMIGVDLKAHEQPELRKTDHGQFDLDTMLQSTSGTAKSESIGQRTVPSTGTTAAKKATVVLETTELDDFLDSVL</sequence>
<organism evidence="2 3">
    <name type="scientific">Pichia membranifaciens NRRL Y-2026</name>
    <dbReference type="NCBI Taxonomy" id="763406"/>
    <lineage>
        <taxon>Eukaryota</taxon>
        <taxon>Fungi</taxon>
        <taxon>Dikarya</taxon>
        <taxon>Ascomycota</taxon>
        <taxon>Saccharomycotina</taxon>
        <taxon>Pichiomycetes</taxon>
        <taxon>Pichiales</taxon>
        <taxon>Pichiaceae</taxon>
        <taxon>Pichia</taxon>
    </lineage>
</organism>
<protein>
    <submittedName>
        <fullName evidence="2">Uncharacterized protein</fullName>
    </submittedName>
</protein>
<evidence type="ECO:0000256" key="1">
    <source>
        <dbReference type="SAM" id="MobiDB-lite"/>
    </source>
</evidence>
<dbReference type="Proteomes" id="UP000094455">
    <property type="component" value="Unassembled WGS sequence"/>
</dbReference>
<feature type="compositionally biased region" description="Low complexity" evidence="1">
    <location>
        <begin position="50"/>
        <end position="59"/>
    </location>
</feature>
<dbReference type="OrthoDB" id="3995709at2759"/>
<feature type="region of interest" description="Disordered" evidence="1">
    <location>
        <begin position="298"/>
        <end position="322"/>
    </location>
</feature>
<evidence type="ECO:0000313" key="2">
    <source>
        <dbReference type="EMBL" id="ODQ48904.1"/>
    </source>
</evidence>
<dbReference type="RefSeq" id="XP_019020017.1">
    <property type="nucleotide sequence ID" value="XM_019165091.1"/>
</dbReference>
<reference evidence="2 3" key="1">
    <citation type="journal article" date="2016" name="Proc. Natl. Acad. Sci. U.S.A.">
        <title>Comparative genomics of biotechnologically important yeasts.</title>
        <authorList>
            <person name="Riley R."/>
            <person name="Haridas S."/>
            <person name="Wolfe K.H."/>
            <person name="Lopes M.R."/>
            <person name="Hittinger C.T."/>
            <person name="Goeker M."/>
            <person name="Salamov A.A."/>
            <person name="Wisecaver J.H."/>
            <person name="Long T.M."/>
            <person name="Calvey C.H."/>
            <person name="Aerts A.L."/>
            <person name="Barry K.W."/>
            <person name="Choi C."/>
            <person name="Clum A."/>
            <person name="Coughlan A.Y."/>
            <person name="Deshpande S."/>
            <person name="Douglass A.P."/>
            <person name="Hanson S.J."/>
            <person name="Klenk H.-P."/>
            <person name="LaButti K.M."/>
            <person name="Lapidus A."/>
            <person name="Lindquist E.A."/>
            <person name="Lipzen A.M."/>
            <person name="Meier-Kolthoff J.P."/>
            <person name="Ohm R.A."/>
            <person name="Otillar R.P."/>
            <person name="Pangilinan J.L."/>
            <person name="Peng Y."/>
            <person name="Rokas A."/>
            <person name="Rosa C.A."/>
            <person name="Scheuner C."/>
            <person name="Sibirny A.A."/>
            <person name="Slot J.C."/>
            <person name="Stielow J.B."/>
            <person name="Sun H."/>
            <person name="Kurtzman C.P."/>
            <person name="Blackwell M."/>
            <person name="Grigoriev I.V."/>
            <person name="Jeffries T.W."/>
        </authorList>
    </citation>
    <scope>NUCLEOTIDE SEQUENCE [LARGE SCALE GENOMIC DNA]</scope>
    <source>
        <strain evidence="2 3">NRRL Y-2026</strain>
    </source>
</reference>
<keyword evidence="3" id="KW-1185">Reference proteome</keyword>
<name>A0A1E3NS82_9ASCO</name>
<feature type="region of interest" description="Disordered" evidence="1">
    <location>
        <begin position="19"/>
        <end position="87"/>
    </location>
</feature>
<accession>A0A1E3NS82</accession>
<dbReference type="AlphaFoldDB" id="A0A1E3NS82"/>
<gene>
    <name evidence="2" type="ORF">PICMEDRAFT_9414</name>
</gene>
<evidence type="ECO:0000313" key="3">
    <source>
        <dbReference type="Proteomes" id="UP000094455"/>
    </source>
</evidence>
<feature type="compositionally biased region" description="Polar residues" evidence="1">
    <location>
        <begin position="298"/>
        <end position="315"/>
    </location>
</feature>
<feature type="compositionally biased region" description="Basic and acidic residues" evidence="1">
    <location>
        <begin position="65"/>
        <end position="74"/>
    </location>
</feature>
<dbReference type="GeneID" id="30181778"/>
<dbReference type="EMBL" id="KV454001">
    <property type="protein sequence ID" value="ODQ48904.1"/>
    <property type="molecule type" value="Genomic_DNA"/>
</dbReference>
<proteinExistence type="predicted"/>